<evidence type="ECO:0000256" key="4">
    <source>
        <dbReference type="ARBA" id="ARBA00023242"/>
    </source>
</evidence>
<dbReference type="CDD" id="cd00086">
    <property type="entry name" value="homeodomain"/>
    <property type="match status" value="1"/>
</dbReference>
<reference evidence="9" key="1">
    <citation type="submission" date="2020-07" db="EMBL/GenBank/DDBJ databases">
        <title>A long reads based de novo assembly of the rainbow trout Arlee double haploid line genome.</title>
        <authorList>
            <person name="Gao G."/>
            <person name="Palti Y."/>
        </authorList>
    </citation>
    <scope>NUCLEOTIDE SEQUENCE [LARGE SCALE GENOMIC DNA]</scope>
</reference>
<dbReference type="SUPFAM" id="SSF46689">
    <property type="entry name" value="Homeodomain-like"/>
    <property type="match status" value="1"/>
</dbReference>
<evidence type="ECO:0000256" key="7">
    <source>
        <dbReference type="SAM" id="MobiDB-lite"/>
    </source>
</evidence>
<protein>
    <submittedName>
        <fullName evidence="9">Nanog homeobox</fullName>
    </submittedName>
</protein>
<dbReference type="Proteomes" id="UP000694395">
    <property type="component" value="Chromosome 11"/>
</dbReference>
<evidence type="ECO:0000313" key="10">
    <source>
        <dbReference type="Proteomes" id="UP000694395"/>
    </source>
</evidence>
<organism evidence="9 10">
    <name type="scientific">Oncorhynchus mykiss</name>
    <name type="common">Rainbow trout</name>
    <name type="synonym">Salmo gairdneri</name>
    <dbReference type="NCBI Taxonomy" id="8022"/>
    <lineage>
        <taxon>Eukaryota</taxon>
        <taxon>Metazoa</taxon>
        <taxon>Chordata</taxon>
        <taxon>Craniata</taxon>
        <taxon>Vertebrata</taxon>
        <taxon>Euteleostomi</taxon>
        <taxon>Actinopterygii</taxon>
        <taxon>Neopterygii</taxon>
        <taxon>Teleostei</taxon>
        <taxon>Protacanthopterygii</taxon>
        <taxon>Salmoniformes</taxon>
        <taxon>Salmonidae</taxon>
        <taxon>Salmoninae</taxon>
        <taxon>Oncorhynchus</taxon>
    </lineage>
</organism>
<reference evidence="9" key="3">
    <citation type="submission" date="2025-09" db="UniProtKB">
        <authorList>
            <consortium name="Ensembl"/>
        </authorList>
    </citation>
    <scope>IDENTIFICATION</scope>
</reference>
<dbReference type="GO" id="GO:0030154">
    <property type="term" value="P:cell differentiation"/>
    <property type="evidence" value="ECO:0007669"/>
    <property type="project" value="TreeGrafter"/>
</dbReference>
<accession>A0A8K9Y323</accession>
<dbReference type="Ensembl" id="ENSOMYT00000135848.1">
    <property type="protein sequence ID" value="ENSOMYP00000142626.1"/>
    <property type="gene ID" value="ENSOMYG00000004189.2"/>
</dbReference>
<evidence type="ECO:0000259" key="8">
    <source>
        <dbReference type="PROSITE" id="PS50071"/>
    </source>
</evidence>
<name>A0A8K9Y323_ONCMY</name>
<dbReference type="InterPro" id="IPR009057">
    <property type="entry name" value="Homeodomain-like_sf"/>
</dbReference>
<comment type="subcellular location">
    <subcellularLocation>
        <location evidence="1 5 6">Nucleus</location>
    </subcellularLocation>
</comment>
<evidence type="ECO:0000256" key="1">
    <source>
        <dbReference type="ARBA" id="ARBA00004123"/>
    </source>
</evidence>
<dbReference type="InterPro" id="IPR017970">
    <property type="entry name" value="Homeobox_CS"/>
</dbReference>
<dbReference type="PANTHER" id="PTHR24340">
    <property type="entry name" value="HOMEOBOX PROTEIN NKX"/>
    <property type="match status" value="1"/>
</dbReference>
<keyword evidence="10" id="KW-1185">Reference proteome</keyword>
<feature type="compositionally biased region" description="Polar residues" evidence="7">
    <location>
        <begin position="50"/>
        <end position="59"/>
    </location>
</feature>
<dbReference type="InterPro" id="IPR050394">
    <property type="entry name" value="Homeobox_NK-like"/>
</dbReference>
<dbReference type="GO" id="GO:0000978">
    <property type="term" value="F:RNA polymerase II cis-regulatory region sequence-specific DNA binding"/>
    <property type="evidence" value="ECO:0007669"/>
    <property type="project" value="TreeGrafter"/>
</dbReference>
<feature type="domain" description="Homeobox" evidence="8">
    <location>
        <begin position="198"/>
        <end position="258"/>
    </location>
</feature>
<dbReference type="GO" id="GO:0000981">
    <property type="term" value="F:DNA-binding transcription factor activity, RNA polymerase II-specific"/>
    <property type="evidence" value="ECO:0007669"/>
    <property type="project" value="InterPro"/>
</dbReference>
<dbReference type="InterPro" id="IPR001356">
    <property type="entry name" value="HD"/>
</dbReference>
<evidence type="ECO:0000256" key="3">
    <source>
        <dbReference type="ARBA" id="ARBA00023155"/>
    </source>
</evidence>
<proteinExistence type="predicted"/>
<feature type="compositionally biased region" description="Low complexity" evidence="7">
    <location>
        <begin position="322"/>
        <end position="333"/>
    </location>
</feature>
<dbReference type="AlphaFoldDB" id="A0A8K9Y323"/>
<sequence length="386" mass="43327">MADWKLPVSYNPSYHAFAYGLMYQTGPEQNHPNFSGWAEAVYNSGVSGGYHQQAQHQSPPRNPEHNIGNGNSHYPGPVMYLGDPQSHTPSGGLFIHHNRTPFDQPPKEIEQPGNYTQRDPVLHRSPDSWTSEKIYPQTNPATWVKRELEEEMESGSPNGSELVSSSYPENTSVQILGSEDNAPPSLPLPLPEKADKDTPKQKARTAFSTGQMDALTHRFNMQRYLSPAEMKALAGLTGLTYKQVKTWFQNRRMKLKRHQKDNGWESAGYPNPGYPNMPPRPQFQGEAQTQILDHHSNTQQFQEAMFKKSPQQNLPYYTGGYPQPSSSPSQAPARPLGNWPLPPTCLENPPTVKSSTRNASTRIVGNVILLPDLSLLQRGNNDWLYK</sequence>
<dbReference type="Gene3D" id="1.10.10.60">
    <property type="entry name" value="Homeodomain-like"/>
    <property type="match status" value="1"/>
</dbReference>
<feature type="region of interest" description="Disordered" evidence="7">
    <location>
        <begin position="174"/>
        <end position="200"/>
    </location>
</feature>
<evidence type="ECO:0000256" key="2">
    <source>
        <dbReference type="ARBA" id="ARBA00023125"/>
    </source>
</evidence>
<evidence type="ECO:0000256" key="5">
    <source>
        <dbReference type="PROSITE-ProRule" id="PRU00108"/>
    </source>
</evidence>
<keyword evidence="3 5" id="KW-0371">Homeobox</keyword>
<dbReference type="SMART" id="SM00389">
    <property type="entry name" value="HOX"/>
    <property type="match status" value="1"/>
</dbReference>
<evidence type="ECO:0000256" key="6">
    <source>
        <dbReference type="RuleBase" id="RU000682"/>
    </source>
</evidence>
<dbReference type="GO" id="GO:0005634">
    <property type="term" value="C:nucleus"/>
    <property type="evidence" value="ECO:0007669"/>
    <property type="project" value="UniProtKB-SubCell"/>
</dbReference>
<dbReference type="PROSITE" id="PS50071">
    <property type="entry name" value="HOMEOBOX_2"/>
    <property type="match status" value="1"/>
</dbReference>
<dbReference type="PANTHER" id="PTHR24340:SF112">
    <property type="entry name" value="VENT HOMEOBOX"/>
    <property type="match status" value="1"/>
</dbReference>
<keyword evidence="4 5" id="KW-0539">Nucleus</keyword>
<keyword evidence="2 5" id="KW-0238">DNA-binding</keyword>
<evidence type="ECO:0000313" key="9">
    <source>
        <dbReference type="Ensembl" id="ENSOMYP00000142626.1"/>
    </source>
</evidence>
<dbReference type="Pfam" id="PF00046">
    <property type="entry name" value="Homeodomain"/>
    <property type="match status" value="1"/>
</dbReference>
<feature type="region of interest" description="Disordered" evidence="7">
    <location>
        <begin position="312"/>
        <end position="338"/>
    </location>
</feature>
<reference evidence="9" key="2">
    <citation type="submission" date="2025-08" db="UniProtKB">
        <authorList>
            <consortium name="Ensembl"/>
        </authorList>
    </citation>
    <scope>IDENTIFICATION</scope>
</reference>
<feature type="DNA-binding region" description="Homeobox" evidence="5">
    <location>
        <begin position="200"/>
        <end position="259"/>
    </location>
</feature>
<feature type="region of interest" description="Disordered" evidence="7">
    <location>
        <begin position="48"/>
        <end position="134"/>
    </location>
</feature>
<dbReference type="GeneTree" id="ENSGT00670000098076"/>
<dbReference type="PROSITE" id="PS00027">
    <property type="entry name" value="HOMEOBOX_1"/>
    <property type="match status" value="1"/>
</dbReference>